<dbReference type="PANTHER" id="PTHR31313:SF78">
    <property type="entry name" value="TRANSCRIPTION FACTOR DOMAIN-CONTAINING PROTEIN"/>
    <property type="match status" value="1"/>
</dbReference>
<feature type="compositionally biased region" description="Basic and acidic residues" evidence="8">
    <location>
        <begin position="300"/>
        <end position="317"/>
    </location>
</feature>
<feature type="region of interest" description="Disordered" evidence="8">
    <location>
        <begin position="45"/>
        <end position="80"/>
    </location>
</feature>
<feature type="region of interest" description="Disordered" evidence="8">
    <location>
        <begin position="120"/>
        <end position="156"/>
    </location>
</feature>
<dbReference type="STRING" id="945553.A0A0D2P9J4"/>
<dbReference type="Proteomes" id="UP000054270">
    <property type="component" value="Unassembled WGS sequence"/>
</dbReference>
<feature type="compositionally biased region" description="Low complexity" evidence="8">
    <location>
        <begin position="581"/>
        <end position="611"/>
    </location>
</feature>
<dbReference type="InterPro" id="IPR007219">
    <property type="entry name" value="XnlR_reg_dom"/>
</dbReference>
<feature type="compositionally biased region" description="Pro residues" evidence="8">
    <location>
        <begin position="120"/>
        <end position="130"/>
    </location>
</feature>
<feature type="region of interest" description="Disordered" evidence="8">
    <location>
        <begin position="1265"/>
        <end position="1364"/>
    </location>
</feature>
<dbReference type="CDD" id="cd00067">
    <property type="entry name" value="GAL4"/>
    <property type="match status" value="1"/>
</dbReference>
<evidence type="ECO:0000256" key="8">
    <source>
        <dbReference type="SAM" id="MobiDB-lite"/>
    </source>
</evidence>
<keyword evidence="5" id="KW-0238">DNA-binding</keyword>
<evidence type="ECO:0000313" key="11">
    <source>
        <dbReference type="Proteomes" id="UP000054270"/>
    </source>
</evidence>
<keyword evidence="3" id="KW-0862">Zinc</keyword>
<dbReference type="InterPro" id="IPR036864">
    <property type="entry name" value="Zn2-C6_fun-type_DNA-bd_sf"/>
</dbReference>
<feature type="domain" description="Zn(2)-C6 fungal-type" evidence="9">
    <location>
        <begin position="86"/>
        <end position="113"/>
    </location>
</feature>
<evidence type="ECO:0000256" key="6">
    <source>
        <dbReference type="ARBA" id="ARBA00023163"/>
    </source>
</evidence>
<keyword evidence="11" id="KW-1185">Reference proteome</keyword>
<feature type="compositionally biased region" description="Low complexity" evidence="8">
    <location>
        <begin position="952"/>
        <end position="976"/>
    </location>
</feature>
<feature type="region of interest" description="Disordered" evidence="8">
    <location>
        <begin position="1422"/>
        <end position="1443"/>
    </location>
</feature>
<keyword evidence="2" id="KW-0479">Metal-binding</keyword>
<accession>A0A0D2P9J4</accession>
<keyword evidence="7" id="KW-0539">Nucleus</keyword>
<dbReference type="SMART" id="SM00906">
    <property type="entry name" value="Fungal_trans"/>
    <property type="match status" value="1"/>
</dbReference>
<reference evidence="11" key="1">
    <citation type="submission" date="2014-04" db="EMBL/GenBank/DDBJ databases">
        <title>Evolutionary Origins and Diversification of the Mycorrhizal Mutualists.</title>
        <authorList>
            <consortium name="DOE Joint Genome Institute"/>
            <consortium name="Mycorrhizal Genomics Consortium"/>
            <person name="Kohler A."/>
            <person name="Kuo A."/>
            <person name="Nagy L.G."/>
            <person name="Floudas D."/>
            <person name="Copeland A."/>
            <person name="Barry K.W."/>
            <person name="Cichocki N."/>
            <person name="Veneault-Fourrey C."/>
            <person name="LaButti K."/>
            <person name="Lindquist E.A."/>
            <person name="Lipzen A."/>
            <person name="Lundell T."/>
            <person name="Morin E."/>
            <person name="Murat C."/>
            <person name="Riley R."/>
            <person name="Ohm R."/>
            <person name="Sun H."/>
            <person name="Tunlid A."/>
            <person name="Henrissat B."/>
            <person name="Grigoriev I.V."/>
            <person name="Hibbett D.S."/>
            <person name="Martin F."/>
        </authorList>
    </citation>
    <scope>NUCLEOTIDE SEQUENCE [LARGE SCALE GENOMIC DNA]</scope>
    <source>
        <strain evidence="11">FD-334 SS-4</strain>
    </source>
</reference>
<gene>
    <name evidence="10" type="ORF">HYPSUDRAFT_199780</name>
</gene>
<dbReference type="PANTHER" id="PTHR31313">
    <property type="entry name" value="TY1 ENHANCER ACTIVATOR"/>
    <property type="match status" value="1"/>
</dbReference>
<feature type="compositionally biased region" description="Low complexity" evidence="8">
    <location>
        <begin position="702"/>
        <end position="711"/>
    </location>
</feature>
<dbReference type="EMBL" id="KN817532">
    <property type="protein sequence ID" value="KJA25236.1"/>
    <property type="molecule type" value="Genomic_DNA"/>
</dbReference>
<sequence>MALLFPVKTEAPELGAGGGAPYALAFPSSHGATLFRFGLARSPPLDSPWPRSATPPPPVPVMSYSDEYDDPAPPPDRIVRRRSSKACDQCRKSKCKCERAAPSEPCKNCVMLNTRASPPSLFPQSPPHSPPTRHTLTPPTACTFLGPSRKRGPPKGYIDAIEARLHQTEALLGILLATRDPRARALLDTAARDPLARDIIARVDNSPYGVLGRRRAGPSAAGNAAPAGPSAPNPNPTSNPGVGRPRSATSSASPDAAGELAAAHPSNEWQDRVAALLDAAAAAAHLLSPSPTPSPSSLSHADDDDRMDVRREHTHEDSDSDAPLRRTRRRLRAPSPSRSSLHTTHARARSPVALAVQIPAADATIATRDGIPTADSDGGGADGAAGALGQLSLNEDAQVRFHGTASGLYLLDGIGRGGRRAGRNEGGIWRFPKARVWPPVAPPSPPPAALALAPARALSASASSSGPSSASTSASALTSALTSAGAAPGGGATLGALGERTDTLGPTPGALPPRSVQKRLLRLYFRHVQPAFPIVHKAAFMEGYRSAPPGAPGAPPILLLAMFALAARYAGAPPPPPLPVPANASNTSNTSSSNPTTNNNPPNTSNTSNTPNTPPTPPPAPPTMWPAGDEFLDGARALLDRDGAYAAARPATVQALLLLGHRELGIGAMAAAWTYVGLAIRMAQDLGMHRAAEGWARGGAGLRSSSGSSSRGEAEGEGGVEGGRDGGGGDNAGRLFGAAELSERRRIWWGCVIMDKYVSTYIGRPLMVFAWDFDTGLPDEREAEETEALWVGGALDDDAYGVGDDGVDARGDGGGIGGKGMEVDNMEVDGDVDMDACVGDPAGALHAPARVLSCFNASARLAGILGIVVQTLYAVRPLSSRAREAAALEGLLAQWLIALPEHLRVAPSATAAAASSSSSASSGATPTAKTPTATGGKRDSAHVDGDADADAPRPASAGSARSARSVGSARSAGSARGAEKKTPPLPHVLTLHMQYWCAVLLLHRPFIGAHVAAARAREAGADKSVDVGKSKSKSAAGAGKSAQEDEKDGGKDKDKDTEEADAAEAARCFGLCNAAATHISSLVALYQEHHALARCSVFLCYYVFSAGVMHDTNLSVHPADPQAQLGLARCLNALRAMSVVWPSAARAIELFGGAPTVAAADSAAGALVKLATRRGAGALSGERGEGARRDGGRDGSREGAGREGAGSEGGREARERGKRPAEGALDDRTVGYGALRGYEYRAQGLAQEYRLPEYRAAEYRAQEYRVEQQQHQQQMQHQQQHQQIQMHDVHAHQPSQHAQGQQQQYHLQQHYQHQQHHQQQQQQQHQHQHQQHPHQQHQQHHLLHQHQHQHAREPHGAFAPSPASASAYADPALFLAPLPAGGYAAAWDVPAPAPFAAHGSPPAPASTAVLPQLYSTGLDLADALHAPPRSGGGSVSASGNGGNGGAGSGAGAARFAPYGEIAYGGGYAAYAQHAAGAEEGDAPAQLYLAEQYGLYGMPSSLFSLYPV</sequence>
<feature type="compositionally biased region" description="Gly residues" evidence="8">
    <location>
        <begin position="1430"/>
        <end position="1443"/>
    </location>
</feature>
<feature type="compositionally biased region" description="Basic and acidic residues" evidence="8">
    <location>
        <begin position="936"/>
        <end position="945"/>
    </location>
</feature>
<evidence type="ECO:0000256" key="4">
    <source>
        <dbReference type="ARBA" id="ARBA00023015"/>
    </source>
</evidence>
<evidence type="ECO:0000313" key="10">
    <source>
        <dbReference type="EMBL" id="KJA25236.1"/>
    </source>
</evidence>
<organism evidence="10 11">
    <name type="scientific">Hypholoma sublateritium (strain FD-334 SS-4)</name>
    <dbReference type="NCBI Taxonomy" id="945553"/>
    <lineage>
        <taxon>Eukaryota</taxon>
        <taxon>Fungi</taxon>
        <taxon>Dikarya</taxon>
        <taxon>Basidiomycota</taxon>
        <taxon>Agaricomycotina</taxon>
        <taxon>Agaricomycetes</taxon>
        <taxon>Agaricomycetidae</taxon>
        <taxon>Agaricales</taxon>
        <taxon>Agaricineae</taxon>
        <taxon>Strophariaceae</taxon>
        <taxon>Hypholoma</taxon>
    </lineage>
</organism>
<feature type="compositionally biased region" description="Basic and acidic residues" evidence="8">
    <location>
        <begin position="1209"/>
        <end position="1225"/>
    </location>
</feature>
<dbReference type="Gene3D" id="4.10.240.10">
    <property type="entry name" value="Zn(2)-C6 fungal-type DNA-binding domain"/>
    <property type="match status" value="1"/>
</dbReference>
<feature type="compositionally biased region" description="Gly residues" evidence="8">
    <location>
        <begin position="717"/>
        <end position="731"/>
    </location>
</feature>
<feature type="compositionally biased region" description="Low complexity" evidence="8">
    <location>
        <begin position="914"/>
        <end position="935"/>
    </location>
</feature>
<dbReference type="SUPFAM" id="SSF57701">
    <property type="entry name" value="Zn2/Cys6 DNA-binding domain"/>
    <property type="match status" value="1"/>
</dbReference>
<protein>
    <recommendedName>
        <fullName evidence="9">Zn(2)-C6 fungal-type domain-containing protein</fullName>
    </recommendedName>
</protein>
<evidence type="ECO:0000256" key="1">
    <source>
        <dbReference type="ARBA" id="ARBA00004123"/>
    </source>
</evidence>
<feature type="region of interest" description="Disordered" evidence="8">
    <location>
        <begin position="286"/>
        <end position="353"/>
    </location>
</feature>
<feature type="region of interest" description="Disordered" evidence="8">
    <location>
        <begin position="698"/>
        <end position="731"/>
    </location>
</feature>
<dbReference type="Pfam" id="PF04082">
    <property type="entry name" value="Fungal_trans"/>
    <property type="match status" value="1"/>
</dbReference>
<keyword evidence="6" id="KW-0804">Transcription</keyword>
<evidence type="ECO:0000256" key="3">
    <source>
        <dbReference type="ARBA" id="ARBA00022833"/>
    </source>
</evidence>
<dbReference type="PROSITE" id="PS50048">
    <property type="entry name" value="ZN2_CY6_FUNGAL_2"/>
    <property type="match status" value="1"/>
</dbReference>
<evidence type="ECO:0000256" key="7">
    <source>
        <dbReference type="ARBA" id="ARBA00023242"/>
    </source>
</evidence>
<feature type="region of interest" description="Disordered" evidence="8">
    <location>
        <begin position="209"/>
        <end position="266"/>
    </location>
</feature>
<comment type="subcellular location">
    <subcellularLocation>
        <location evidence="1">Nucleus</location>
    </subcellularLocation>
</comment>
<name>A0A0D2P9J4_HYPSF</name>
<feature type="region of interest" description="Disordered" evidence="8">
    <location>
        <begin position="1019"/>
        <end position="1058"/>
    </location>
</feature>
<feature type="region of interest" description="Disordered" evidence="8">
    <location>
        <begin position="1178"/>
        <end position="1225"/>
    </location>
</feature>
<dbReference type="CDD" id="cd12148">
    <property type="entry name" value="fungal_TF_MHR"/>
    <property type="match status" value="1"/>
</dbReference>
<evidence type="ECO:0000256" key="5">
    <source>
        <dbReference type="ARBA" id="ARBA00023125"/>
    </source>
</evidence>
<keyword evidence="4" id="KW-0805">Transcription regulation</keyword>
<dbReference type="InterPro" id="IPR051615">
    <property type="entry name" value="Transcr_Regulatory_Elem"/>
</dbReference>
<dbReference type="GO" id="GO:0006351">
    <property type="term" value="P:DNA-templated transcription"/>
    <property type="evidence" value="ECO:0007669"/>
    <property type="project" value="InterPro"/>
</dbReference>
<feature type="compositionally biased region" description="Pro residues" evidence="8">
    <location>
        <begin position="612"/>
        <end position="624"/>
    </location>
</feature>
<feature type="compositionally biased region" description="Basic and acidic residues" evidence="8">
    <location>
        <begin position="1182"/>
        <end position="1201"/>
    </location>
</feature>
<dbReference type="GO" id="GO:0003677">
    <property type="term" value="F:DNA binding"/>
    <property type="evidence" value="ECO:0007669"/>
    <property type="project" value="UniProtKB-KW"/>
</dbReference>
<dbReference type="GO" id="GO:0008270">
    <property type="term" value="F:zinc ion binding"/>
    <property type="evidence" value="ECO:0007669"/>
    <property type="project" value="InterPro"/>
</dbReference>
<dbReference type="GO" id="GO:0000981">
    <property type="term" value="F:DNA-binding transcription factor activity, RNA polymerase II-specific"/>
    <property type="evidence" value="ECO:0007669"/>
    <property type="project" value="InterPro"/>
</dbReference>
<proteinExistence type="predicted"/>
<dbReference type="InterPro" id="IPR001138">
    <property type="entry name" value="Zn2Cys6_DnaBD"/>
</dbReference>
<feature type="compositionally biased region" description="Basic and acidic residues" evidence="8">
    <location>
        <begin position="1019"/>
        <end position="1029"/>
    </location>
</feature>
<feature type="compositionally biased region" description="Low complexity" evidence="8">
    <location>
        <begin position="1269"/>
        <end position="1325"/>
    </location>
</feature>
<evidence type="ECO:0000259" key="9">
    <source>
        <dbReference type="PROSITE" id="PS50048"/>
    </source>
</evidence>
<feature type="compositionally biased region" description="Low complexity" evidence="8">
    <location>
        <begin position="217"/>
        <end position="228"/>
    </location>
</feature>
<feature type="region of interest" description="Disordered" evidence="8">
    <location>
        <begin position="492"/>
        <end position="513"/>
    </location>
</feature>
<feature type="compositionally biased region" description="Basic residues" evidence="8">
    <location>
        <begin position="1326"/>
        <end position="1349"/>
    </location>
</feature>
<feature type="compositionally biased region" description="Low complexity" evidence="8">
    <location>
        <begin position="286"/>
        <end position="299"/>
    </location>
</feature>
<dbReference type="OrthoDB" id="2123952at2759"/>
<feature type="region of interest" description="Disordered" evidence="8">
    <location>
        <begin position="914"/>
        <end position="983"/>
    </location>
</feature>
<evidence type="ECO:0000256" key="2">
    <source>
        <dbReference type="ARBA" id="ARBA00022723"/>
    </source>
</evidence>
<feature type="region of interest" description="Disordered" evidence="8">
    <location>
        <begin position="576"/>
        <end position="629"/>
    </location>
</feature>
<feature type="compositionally biased region" description="Basic and acidic residues" evidence="8">
    <location>
        <begin position="1042"/>
        <end position="1056"/>
    </location>
</feature>
<dbReference type="GO" id="GO:0005634">
    <property type="term" value="C:nucleus"/>
    <property type="evidence" value="ECO:0007669"/>
    <property type="project" value="UniProtKB-SubCell"/>
</dbReference>